<reference evidence="3 4" key="1">
    <citation type="journal article" date="2012" name="Environ. Microbiol.">
        <title>The genome sequence of Desulfatibacillum alkenivorans AK-01: a blueprint for anaerobic alkane oxidation.</title>
        <authorList>
            <person name="Callaghan A.V."/>
            <person name="Morris B.E."/>
            <person name="Pereira I.A."/>
            <person name="McInerney M.J."/>
            <person name="Austin R.N."/>
            <person name="Groves J.T."/>
            <person name="Kukor J.J."/>
            <person name="Suflita J.M."/>
            <person name="Young L.Y."/>
            <person name="Zylstra G.J."/>
            <person name="Wawrik B."/>
        </authorList>
    </citation>
    <scope>NUCLEOTIDE SEQUENCE [LARGE SCALE GENOMIC DNA]</scope>
    <source>
        <strain evidence="3 4">AK-01</strain>
    </source>
</reference>
<dbReference type="eggNOG" id="COG1716">
    <property type="taxonomic scope" value="Bacteria"/>
</dbReference>
<dbReference type="InterPro" id="IPR036116">
    <property type="entry name" value="FN3_sf"/>
</dbReference>
<dbReference type="InterPro" id="IPR013783">
    <property type="entry name" value="Ig-like_fold"/>
</dbReference>
<protein>
    <submittedName>
        <fullName evidence="3">Peptidase C11 clostripain</fullName>
    </submittedName>
</protein>
<dbReference type="InterPro" id="IPR003961">
    <property type="entry name" value="FN3_dom"/>
</dbReference>
<dbReference type="Gene3D" id="3.40.50.11970">
    <property type="match status" value="1"/>
</dbReference>
<dbReference type="KEGG" id="dal:Dalk_2501"/>
<dbReference type="Proteomes" id="UP000000739">
    <property type="component" value="Chromosome"/>
</dbReference>
<dbReference type="Gene3D" id="2.60.40.10">
    <property type="entry name" value="Immunoglobulins"/>
    <property type="match status" value="1"/>
</dbReference>
<keyword evidence="4" id="KW-1185">Reference proteome</keyword>
<dbReference type="Pfam" id="PF03415">
    <property type="entry name" value="Peptidase_C11"/>
    <property type="match status" value="2"/>
</dbReference>
<evidence type="ECO:0000313" key="4">
    <source>
        <dbReference type="Proteomes" id="UP000000739"/>
    </source>
</evidence>
<dbReference type="SUPFAM" id="SSF49265">
    <property type="entry name" value="Fibronectin type III"/>
    <property type="match status" value="1"/>
</dbReference>
<dbReference type="PANTHER" id="PTHR37835:SF1">
    <property type="entry name" value="ALPHA-CLOSTRIPAIN"/>
    <property type="match status" value="1"/>
</dbReference>
<feature type="region of interest" description="Disordered" evidence="1">
    <location>
        <begin position="293"/>
        <end position="322"/>
    </location>
</feature>
<evidence type="ECO:0000259" key="2">
    <source>
        <dbReference type="SMART" id="SM00060"/>
    </source>
</evidence>
<gene>
    <name evidence="3" type="ordered locus">Dalk_2501</name>
</gene>
<organism evidence="3 4">
    <name type="scientific">Desulfatibacillum aliphaticivorans</name>
    <dbReference type="NCBI Taxonomy" id="218208"/>
    <lineage>
        <taxon>Bacteria</taxon>
        <taxon>Pseudomonadati</taxon>
        <taxon>Thermodesulfobacteriota</taxon>
        <taxon>Desulfobacteria</taxon>
        <taxon>Desulfobacterales</taxon>
        <taxon>Desulfatibacillaceae</taxon>
        <taxon>Desulfatibacillum</taxon>
    </lineage>
</organism>
<dbReference type="EMBL" id="CP001322">
    <property type="protein sequence ID" value="ACL04194.1"/>
    <property type="molecule type" value="Genomic_DNA"/>
</dbReference>
<dbReference type="AlphaFoldDB" id="B8FFD4"/>
<dbReference type="SMART" id="SM00060">
    <property type="entry name" value="FN3"/>
    <property type="match status" value="2"/>
</dbReference>
<name>B8FFD4_DESAL</name>
<accession>B8FFD4</accession>
<dbReference type="CDD" id="cd00063">
    <property type="entry name" value="FN3"/>
    <property type="match status" value="1"/>
</dbReference>
<evidence type="ECO:0000256" key="1">
    <source>
        <dbReference type="SAM" id="MobiDB-lite"/>
    </source>
</evidence>
<proteinExistence type="predicted"/>
<dbReference type="PANTHER" id="PTHR37835">
    <property type="entry name" value="ALPHA-CLOSTRIPAIN"/>
    <property type="match status" value="1"/>
</dbReference>
<evidence type="ECO:0000313" key="3">
    <source>
        <dbReference type="EMBL" id="ACL04194.1"/>
    </source>
</evidence>
<sequence length="814" mass="90443">MFKIFPARLPLILIPIFFLAAPLSSWAVESTQFSGIYFQDKTSNIGMPILLEAQLTDSSGSPMYLKYVAFEIYHDEEWHFIREGCIFGGACGNTAFNTDGNGMVSIYYYVDSTLAPGSYPIRAKFLGNEEYSAATIEKTLTVKLAQVTFAVFLNGDNNLEPYALDDFYNEIYPQGANDNINYIVLLDRTRGYSTSENDWYTTRLFIVTPETVASGIHAYQYWGEKNMGEQSTLRLFAETAFKDFPAEHSVLVLWDHGSGWQGESKSLTPEESDFSITGTEVELPLPPQVAARLESQKSGKATTEETADAPVKGISYDETSDGDRLSLPEVSGAIEEAGCTVDVVAMDACLMGMVEVAYQIKNVAKYFVASGDTVSGEGFDYEGIGQRLVLLNNPDGRAIASAMVDSYANYYGDYYKQATLSAWDIAAMDPLFDALETFSTVFLDRMDKIPYEERRRLKGIADRMIAEPTYYDLGSLAYYAQLKISDAQVISAAQSLQNQVSGNACVNYFLHNGYSEEYQYLNITAMRGLSIYLPTFYEYDTSYSDPEVLSFANTTWNKTARLLMDTGKPASVLRQWEKEPYALSSTSISMVVNPAVDQYENTVYYSFIFKKSLDGGSGGNSSPYRYTSRKYTDDGLDPNHVYCYEVDAYDGAGNDTGLAFEKCAATFAQTPCPESVSVVSENEILVAWDPRENPDYTEYYCENIGTGDVSGWIMQTQWSNSGLASDQFYKFRVKAKNLDGVETEWKSLGNACLGTCPGNVNKDYRIDVADAILCLQVAAGLTPEGMDKNTAIDAELQVGLDEALYILQIESEFR</sequence>
<feature type="domain" description="Fibronectin type-III" evidence="2">
    <location>
        <begin position="668"/>
        <end position="742"/>
    </location>
</feature>
<dbReference type="HOGENOM" id="CLU_349424_0_0_7"/>
<feature type="domain" description="Fibronectin type-III" evidence="2">
    <location>
        <begin position="569"/>
        <end position="655"/>
    </location>
</feature>
<dbReference type="InterPro" id="IPR005077">
    <property type="entry name" value="Peptidase_C11"/>
</dbReference>